<dbReference type="SUPFAM" id="SSF46942">
    <property type="entry name" value="Elongation factor TFIIS domain 2"/>
    <property type="match status" value="1"/>
</dbReference>
<feature type="compositionally biased region" description="Basic and acidic residues" evidence="8">
    <location>
        <begin position="992"/>
        <end position="1007"/>
    </location>
</feature>
<dbReference type="GO" id="GO:0005634">
    <property type="term" value="C:nucleus"/>
    <property type="evidence" value="ECO:0007669"/>
    <property type="project" value="UniProtKB-SubCell"/>
</dbReference>
<dbReference type="InterPro" id="IPR037259">
    <property type="entry name" value="BRK_sf"/>
</dbReference>
<evidence type="ECO:0000256" key="5">
    <source>
        <dbReference type="ARBA" id="ARBA00023015"/>
    </source>
</evidence>
<evidence type="ECO:0000259" key="10">
    <source>
        <dbReference type="SMART" id="SM00510"/>
    </source>
</evidence>
<dbReference type="Pfam" id="PF07500">
    <property type="entry name" value="TFIIS_M"/>
    <property type="match status" value="1"/>
</dbReference>
<dbReference type="SUPFAM" id="SSF57903">
    <property type="entry name" value="FYVE/PHD zinc finger"/>
    <property type="match status" value="1"/>
</dbReference>
<dbReference type="SMART" id="SM00249">
    <property type="entry name" value="PHD"/>
    <property type="match status" value="1"/>
</dbReference>
<feature type="compositionally biased region" description="Basic and acidic residues" evidence="8">
    <location>
        <begin position="1251"/>
        <end position="1268"/>
    </location>
</feature>
<keyword evidence="5" id="KW-0805">Transcription regulation</keyword>
<dbReference type="Gene3D" id="1.10.472.30">
    <property type="entry name" value="Transcription elongation factor S-II, central domain"/>
    <property type="match status" value="1"/>
</dbReference>
<feature type="region of interest" description="Disordered" evidence="8">
    <location>
        <begin position="664"/>
        <end position="690"/>
    </location>
</feature>
<dbReference type="SMART" id="SM00510">
    <property type="entry name" value="TFS2M"/>
    <property type="match status" value="1"/>
</dbReference>
<feature type="compositionally biased region" description="Basic residues" evidence="8">
    <location>
        <begin position="1217"/>
        <end position="1226"/>
    </location>
</feature>
<keyword evidence="3" id="KW-0863">Zinc-finger</keyword>
<evidence type="ECO:0000259" key="11">
    <source>
        <dbReference type="SMART" id="SM00592"/>
    </source>
</evidence>
<evidence type="ECO:0000313" key="12">
    <source>
        <dbReference type="EMBL" id="CAH0727409.1"/>
    </source>
</evidence>
<feature type="region of interest" description="Disordered" evidence="8">
    <location>
        <begin position="553"/>
        <end position="575"/>
    </location>
</feature>
<dbReference type="Pfam" id="PF07744">
    <property type="entry name" value="SPOC"/>
    <property type="match status" value="1"/>
</dbReference>
<dbReference type="PANTHER" id="PTHR11477">
    <property type="entry name" value="TRANSCRIPTION FACTOR S-II ZINC FINGER DOMAIN-CONTAINING PROTEIN"/>
    <property type="match status" value="1"/>
</dbReference>
<keyword evidence="4" id="KW-0862">Zinc</keyword>
<feature type="region of interest" description="Disordered" evidence="8">
    <location>
        <begin position="1431"/>
        <end position="1453"/>
    </location>
</feature>
<dbReference type="Pfam" id="PF07533">
    <property type="entry name" value="BRK"/>
    <property type="match status" value="1"/>
</dbReference>
<feature type="compositionally biased region" description="Basic residues" evidence="8">
    <location>
        <begin position="1269"/>
        <end position="1283"/>
    </location>
</feature>
<feature type="compositionally biased region" description="Low complexity" evidence="8">
    <location>
        <begin position="1671"/>
        <end position="1690"/>
    </location>
</feature>
<dbReference type="EMBL" id="OV170226">
    <property type="protein sequence ID" value="CAH0727409.1"/>
    <property type="molecule type" value="Genomic_DNA"/>
</dbReference>
<evidence type="ECO:0000256" key="7">
    <source>
        <dbReference type="ARBA" id="ARBA00023242"/>
    </source>
</evidence>
<dbReference type="InterPro" id="IPR012921">
    <property type="entry name" value="SPOC_C"/>
</dbReference>
<feature type="region of interest" description="Disordered" evidence="8">
    <location>
        <begin position="215"/>
        <end position="266"/>
    </location>
</feature>
<evidence type="ECO:0008006" key="14">
    <source>
        <dbReference type="Google" id="ProtNLM"/>
    </source>
</evidence>
<reference evidence="12" key="1">
    <citation type="submission" date="2021-12" db="EMBL/GenBank/DDBJ databases">
        <authorList>
            <person name="Martin H S."/>
        </authorList>
    </citation>
    <scope>NUCLEOTIDE SEQUENCE</scope>
</reference>
<accession>A0A8J9YE39</accession>
<feature type="region of interest" description="Disordered" evidence="8">
    <location>
        <begin position="1173"/>
        <end position="1393"/>
    </location>
</feature>
<keyword evidence="13" id="KW-1185">Reference proteome</keyword>
<dbReference type="InterPro" id="IPR011011">
    <property type="entry name" value="Znf_FYVE_PHD"/>
</dbReference>
<dbReference type="PANTHER" id="PTHR11477:SF51">
    <property type="entry name" value="PROTEIN PARTNER OF SNF, ISOFORM B"/>
    <property type="match status" value="1"/>
</dbReference>
<sequence length="1779" mass="198265">MSNTVITNYTDLNGPSTKTDSSVVVIVNKDGSLSVDQNLLGTLMGSDGSQAAGISVVRVGHEGRPDDATDSENEDDKVPHVTLSVDSYYNEPDSIIKYDSGAEMLQSLRIETRENSLVGFQNDHCYTPLTSPSQVLPQKSDSYASYDDPVIEITHTPPPKPVANNKKITILEQQIIPKGKKILINSAEPGIIFKGNDVLTKPLPVLTKTKVVNESQKHEIAKSEENTESSSASSSGDSIPDRDSDSDYKDSKEKSGPLKLRKLKSKPRILKNLHNVKGAKVQSIDPKLASKLKINKNMIRKDIKEKLLNKNSMLDKTPMDLDKMIPATKLQMVSSVLRQTKYTPRVPRVNKKGKKKPAHENALISDMTSLFSTPDVIRRVSTENKIQAKSDKEPVLPSKKVNEIVKPIEANELKPVVSQPVVSKSDMNELKPMTAQKTYAKPTKIIGNVAEKTTKNYDLIPQLDDASLAQILQDTAPQSMKVQPSISNANVISSPGLAGPLSPTLDLLGGLQPEEDGLTEDLLLHVARLVESSENLQEVIDKQVLGKVDTVAPKTPAPPTSYQQTQPPSLYTPPQPKVAVKSAVPRKDPIEIVRKDGRVITLPPIEAPATRASKRKSQIDSTMTVTESIPVPPLVPIQPVAAVSTPEPTIQQISKQYTNKKLARKQEHVVQTPAIEKNSVESQESWNSEDDPNRLWCICKQPHNNRFMICCDGCEDWFHGKCVNITKAMGQQMEEQGIEWTCPNCVKNTKPSTKNSAKVPTPPKETAGVSTPPAITKEFASKTTCIVCKKPARASSIYCSDACILKHAQDSLGHPPKADTSGKPDKPTSESRVIVYERKSGRLLAGPNAPTAENLKAWLQKNPTFEVVRPGTLSAIKPNVVRKKSSNEPNKIQTTLNFARIPKKSQEQAQPKTPQPEPKEKMIKVIPLPKEEIKTPPPKTPVTPKSQQAPIFDTPKSSTKTSSEQKKPARASTSRSQSLVEKQPAVSPSTSRRRDAPDKRARMTDDPVRDNVRKALQEQISIRMAESDGFKFTEDEIIQFANDTEQELHELFNRDVGMKYKAKYRSLMFNIKDRKNLSLWDKICERVITPKQLVRLSPEELASQELAQWRDKEAKHQLELIKKSEIDLLAASKTYVLKTHKGEEVMETKESVATELNPDVPVEDLVFALNDAVGDGAPETAPELSKKEESHKKHGNKKKDKESESTRKNDKDSKRVSEKRRSRSSRRKYEMKEKEYRSSRRSERKSRSRSKSKDRTKADPKDKSEVRERSRHRSRSRVKKRQSREHSRSNSKERRERSRSLRRSSRRSHSRDSIKRRSSREERSRSKRRSSDDKFKHRSRSQEATLNKSKNDSTDSDSIERPKSAMMKEAHPEYDPHEPMITSAISEEDLRKSREDVYEDSYKNEISEYGNVEYDPSKTFSIDANVTISPPKYLEKQDKSEAESDQEPTSTVEHSAATVWNGCINMVDVARFYVAAHEVSGNAVDLEEDLAPELDIVGRINPDTVWDYINKMKRANNKDIVVLKLQAANDEERMQYIALYSYLSSRNRLGVVKVSNTATVKDFYIVPIPANTSLPPVLLPLDGPGLGDAKTHLLLSIIIRQRKKRLAPHIPKDIVPAKVARGSRKQSYTPPLSPRRRALPLPTYPASALSTSVKDKIAASLAAADDDEAYSPGSSSGSNSASAPSLPPNSNTLRTKMEELNRQIEEQKQQILKMARADSSSVSGENEAYSPSRPLTPPEPAPVPLADIALPSNLQEILATIKQRSEPAADVDMRTLPMS</sequence>
<name>A0A8J9YE39_9NEOP</name>
<feature type="compositionally biased region" description="Basic and acidic residues" evidence="8">
    <location>
        <begin position="917"/>
        <end position="934"/>
    </location>
</feature>
<evidence type="ECO:0000256" key="8">
    <source>
        <dbReference type="SAM" id="MobiDB-lite"/>
    </source>
</evidence>
<dbReference type="Proteomes" id="UP000838878">
    <property type="component" value="Chromosome 6"/>
</dbReference>
<evidence type="ECO:0000313" key="13">
    <source>
        <dbReference type="Proteomes" id="UP000838878"/>
    </source>
</evidence>
<feature type="compositionally biased region" description="Basic residues" evidence="8">
    <location>
        <begin position="1300"/>
        <end position="1309"/>
    </location>
</feature>
<keyword evidence="7" id="KW-0539">Nucleus</keyword>
<feature type="region of interest" description="Disordered" evidence="8">
    <location>
        <begin position="1617"/>
        <end position="1640"/>
    </location>
</feature>
<evidence type="ECO:0000256" key="4">
    <source>
        <dbReference type="ARBA" id="ARBA00022833"/>
    </source>
</evidence>
<feature type="domain" description="Zinc finger PHD-type" evidence="9">
    <location>
        <begin position="696"/>
        <end position="746"/>
    </location>
</feature>
<dbReference type="InterPro" id="IPR013083">
    <property type="entry name" value="Znf_RING/FYVE/PHD"/>
</dbReference>
<gene>
    <name evidence="12" type="ORF">BINO364_LOCUS12754</name>
</gene>
<evidence type="ECO:0000256" key="3">
    <source>
        <dbReference type="ARBA" id="ARBA00022771"/>
    </source>
</evidence>
<dbReference type="Gene3D" id="3.30.40.10">
    <property type="entry name" value="Zinc/RING finger domain, C3HC4 (zinc finger)"/>
    <property type="match status" value="1"/>
</dbReference>
<feature type="compositionally biased region" description="Basic and acidic residues" evidence="8">
    <location>
        <begin position="816"/>
        <end position="832"/>
    </location>
</feature>
<protein>
    <recommendedName>
        <fullName evidence="14">Death-inducer obliterator 1</fullName>
    </recommendedName>
</protein>
<feature type="compositionally biased region" description="Basic and acidic residues" evidence="8">
    <location>
        <begin position="1284"/>
        <end position="1299"/>
    </location>
</feature>
<dbReference type="SUPFAM" id="SSF160481">
    <property type="entry name" value="BRK domain-like"/>
    <property type="match status" value="1"/>
</dbReference>
<dbReference type="OrthoDB" id="1884872at2759"/>
<feature type="compositionally biased region" description="Polar residues" evidence="8">
    <location>
        <begin position="971"/>
        <end position="990"/>
    </location>
</feature>
<dbReference type="InterPro" id="IPR001965">
    <property type="entry name" value="Znf_PHD"/>
</dbReference>
<dbReference type="SMART" id="SM00592">
    <property type="entry name" value="BRK"/>
    <property type="match status" value="1"/>
</dbReference>
<feature type="region of interest" description="Disordered" evidence="8">
    <location>
        <begin position="1716"/>
        <end position="1746"/>
    </location>
</feature>
<feature type="compositionally biased region" description="Pro residues" evidence="8">
    <location>
        <begin position="1734"/>
        <end position="1743"/>
    </location>
</feature>
<evidence type="ECO:0000256" key="6">
    <source>
        <dbReference type="ARBA" id="ARBA00023163"/>
    </source>
</evidence>
<organism evidence="12 13">
    <name type="scientific">Brenthis ino</name>
    <name type="common">lesser marbled fritillary</name>
    <dbReference type="NCBI Taxonomy" id="405034"/>
    <lineage>
        <taxon>Eukaryota</taxon>
        <taxon>Metazoa</taxon>
        <taxon>Ecdysozoa</taxon>
        <taxon>Arthropoda</taxon>
        <taxon>Hexapoda</taxon>
        <taxon>Insecta</taxon>
        <taxon>Pterygota</taxon>
        <taxon>Neoptera</taxon>
        <taxon>Endopterygota</taxon>
        <taxon>Lepidoptera</taxon>
        <taxon>Glossata</taxon>
        <taxon>Ditrysia</taxon>
        <taxon>Papilionoidea</taxon>
        <taxon>Nymphalidae</taxon>
        <taxon>Heliconiinae</taxon>
        <taxon>Argynnini</taxon>
        <taxon>Brenthis</taxon>
    </lineage>
</organism>
<feature type="compositionally biased region" description="Basic and acidic residues" evidence="8">
    <location>
        <begin position="1199"/>
        <end position="1216"/>
    </location>
</feature>
<evidence type="ECO:0000256" key="2">
    <source>
        <dbReference type="ARBA" id="ARBA00022723"/>
    </source>
</evidence>
<dbReference type="Gene3D" id="3.40.5.120">
    <property type="match status" value="1"/>
</dbReference>
<feature type="region of interest" description="Disordered" evidence="8">
    <location>
        <begin position="1667"/>
        <end position="1692"/>
    </location>
</feature>
<feature type="region of interest" description="Disordered" evidence="8">
    <location>
        <begin position="813"/>
        <end position="832"/>
    </location>
</feature>
<feature type="domain" description="TFIIS central" evidence="10">
    <location>
        <begin position="1006"/>
        <end position="1112"/>
    </location>
</feature>
<dbReference type="PROSITE" id="PS01359">
    <property type="entry name" value="ZF_PHD_1"/>
    <property type="match status" value="1"/>
</dbReference>
<evidence type="ECO:0000256" key="1">
    <source>
        <dbReference type="ARBA" id="ARBA00004123"/>
    </source>
</evidence>
<feature type="compositionally biased region" description="Basic and acidic residues" evidence="8">
    <location>
        <begin position="215"/>
        <end position="225"/>
    </location>
</feature>
<dbReference type="GO" id="GO:0008270">
    <property type="term" value="F:zinc ion binding"/>
    <property type="evidence" value="ECO:0007669"/>
    <property type="project" value="UniProtKB-KW"/>
</dbReference>
<keyword evidence="6" id="KW-0804">Transcription</keyword>
<dbReference type="InterPro" id="IPR006576">
    <property type="entry name" value="BRK_domain"/>
</dbReference>
<dbReference type="InterPro" id="IPR003618">
    <property type="entry name" value="TFIIS_cen_dom"/>
</dbReference>
<dbReference type="CDD" id="cd15552">
    <property type="entry name" value="PHD_PHF3_like"/>
    <property type="match status" value="1"/>
</dbReference>
<feature type="compositionally biased region" description="Basic and acidic residues" evidence="8">
    <location>
        <begin position="1349"/>
        <end position="1378"/>
    </location>
</feature>
<comment type="subcellular location">
    <subcellularLocation>
        <location evidence="1">Nucleus</location>
    </subcellularLocation>
</comment>
<dbReference type="InterPro" id="IPR019787">
    <property type="entry name" value="Znf_PHD-finger"/>
</dbReference>
<feature type="compositionally biased region" description="Basic and acidic residues" evidence="8">
    <location>
        <begin position="1310"/>
        <end position="1335"/>
    </location>
</feature>
<feature type="compositionally biased region" description="Basic and acidic residues" evidence="8">
    <location>
        <begin position="1227"/>
        <end position="1241"/>
    </location>
</feature>
<feature type="region of interest" description="Disordered" evidence="8">
    <location>
        <begin position="897"/>
        <end position="1007"/>
    </location>
</feature>
<feature type="compositionally biased region" description="Basic and acidic residues" evidence="8">
    <location>
        <begin position="1433"/>
        <end position="1442"/>
    </location>
</feature>
<keyword evidence="2" id="KW-0479">Metal-binding</keyword>
<dbReference type="GO" id="GO:0006351">
    <property type="term" value="P:DNA-templated transcription"/>
    <property type="evidence" value="ECO:0007669"/>
    <property type="project" value="InterPro"/>
</dbReference>
<feature type="non-terminal residue" evidence="12">
    <location>
        <position position="1779"/>
    </location>
</feature>
<dbReference type="InterPro" id="IPR019786">
    <property type="entry name" value="Zinc_finger_PHD-type_CS"/>
</dbReference>
<dbReference type="InterPro" id="IPR036575">
    <property type="entry name" value="TFIIS_cen_dom_sf"/>
</dbReference>
<dbReference type="CDD" id="cd22581">
    <property type="entry name" value="SPOC_PPS-like"/>
    <property type="match status" value="1"/>
</dbReference>
<feature type="compositionally biased region" description="Basic and acidic residues" evidence="8">
    <location>
        <begin position="239"/>
        <end position="256"/>
    </location>
</feature>
<evidence type="ECO:0000259" key="9">
    <source>
        <dbReference type="SMART" id="SM00249"/>
    </source>
</evidence>
<feature type="domain" description="BRK" evidence="11">
    <location>
        <begin position="828"/>
        <end position="872"/>
    </location>
</feature>
<feature type="region of interest" description="Disordered" evidence="8">
    <location>
        <begin position="751"/>
        <end position="771"/>
    </location>
</feature>
<feature type="compositionally biased region" description="Low complexity" evidence="8">
    <location>
        <begin position="228"/>
        <end position="238"/>
    </location>
</feature>
<dbReference type="Pfam" id="PF00628">
    <property type="entry name" value="PHD"/>
    <property type="match status" value="1"/>
</dbReference>
<proteinExistence type="predicted"/>